<feature type="transmembrane region" description="Helical" evidence="6">
    <location>
        <begin position="315"/>
        <end position="335"/>
    </location>
</feature>
<dbReference type="GO" id="GO:0005886">
    <property type="term" value="C:plasma membrane"/>
    <property type="evidence" value="ECO:0007669"/>
    <property type="project" value="UniProtKB-SubCell"/>
</dbReference>
<gene>
    <name evidence="7" type="ORF">C5L14_12475</name>
</gene>
<dbReference type="AlphaFoldDB" id="A0A2S9QDK4"/>
<dbReference type="GO" id="GO:0022857">
    <property type="term" value="F:transmembrane transporter activity"/>
    <property type="evidence" value="ECO:0007669"/>
    <property type="project" value="InterPro"/>
</dbReference>
<feature type="transmembrane region" description="Helical" evidence="6">
    <location>
        <begin position="284"/>
        <end position="303"/>
    </location>
</feature>
<evidence type="ECO:0000256" key="1">
    <source>
        <dbReference type="ARBA" id="ARBA00004651"/>
    </source>
</evidence>
<evidence type="ECO:0000256" key="5">
    <source>
        <dbReference type="ARBA" id="ARBA00023136"/>
    </source>
</evidence>
<protein>
    <submittedName>
        <fullName evidence="7">Sugar ABC transporter permease</fullName>
    </submittedName>
</protein>
<comment type="caution">
    <text evidence="7">The sequence shown here is derived from an EMBL/GenBank/DDBJ whole genome shotgun (WGS) entry which is preliminary data.</text>
</comment>
<feature type="transmembrane region" description="Helical" evidence="6">
    <location>
        <begin position="259"/>
        <end position="277"/>
    </location>
</feature>
<evidence type="ECO:0000256" key="4">
    <source>
        <dbReference type="ARBA" id="ARBA00022989"/>
    </source>
</evidence>
<proteinExistence type="predicted"/>
<dbReference type="InterPro" id="IPR001851">
    <property type="entry name" value="ABC_transp_permease"/>
</dbReference>
<comment type="subcellular location">
    <subcellularLocation>
        <location evidence="1">Cell membrane</location>
        <topology evidence="1">Multi-pass membrane protein</topology>
    </subcellularLocation>
</comment>
<keyword evidence="2" id="KW-1003">Cell membrane</keyword>
<dbReference type="PANTHER" id="PTHR32196">
    <property type="entry name" value="ABC TRANSPORTER PERMEASE PROTEIN YPHD-RELATED-RELATED"/>
    <property type="match status" value="1"/>
</dbReference>
<dbReference type="PANTHER" id="PTHR32196:SF72">
    <property type="entry name" value="RIBOSE IMPORT PERMEASE PROTEIN RBSC"/>
    <property type="match status" value="1"/>
</dbReference>
<evidence type="ECO:0000256" key="3">
    <source>
        <dbReference type="ARBA" id="ARBA00022692"/>
    </source>
</evidence>
<keyword evidence="4 6" id="KW-1133">Transmembrane helix</keyword>
<evidence type="ECO:0000256" key="6">
    <source>
        <dbReference type="SAM" id="Phobius"/>
    </source>
</evidence>
<dbReference type="EMBL" id="PUEJ01000004">
    <property type="protein sequence ID" value="PRH87426.1"/>
    <property type="molecule type" value="Genomic_DNA"/>
</dbReference>
<sequence length="345" mass="35474">MGKVRFSPTLGVLLALVLLAAFGAWRYEGFLGTYNIQTVLRYNSMFALVALGMCFVIMTGGIDLSVGTTAALASVVSAYLSSYGLLAGAAGGLAAGAIVGIINALIITRLKILPFIATLATMLAAQGTALLLANNQSVSASYDTAFTVLGQGDLLSFMRPEWVDAENAGIAATILGFILSFPTPAWIALVAYIVGGVTLNSTSFGRHVLAVGGGTEASRLMGLPVNRTIFAVYVISGVTAGMAGVILASQFGAGQPIEGIGWELIAIASVVVGGTLLTGGKGSIGGTLAGALLLGLIYTILNFENGMGWISLSAYWQSVVRGAFLLIVVILQAKLMQTKPAQITK</sequence>
<evidence type="ECO:0000313" key="7">
    <source>
        <dbReference type="EMBL" id="PRH87426.1"/>
    </source>
</evidence>
<keyword evidence="8" id="KW-1185">Reference proteome</keyword>
<feature type="transmembrane region" description="Helical" evidence="6">
    <location>
        <begin position="170"/>
        <end position="194"/>
    </location>
</feature>
<feature type="transmembrane region" description="Helical" evidence="6">
    <location>
        <begin position="112"/>
        <end position="133"/>
    </location>
</feature>
<dbReference type="CDD" id="cd06579">
    <property type="entry name" value="TM_PBP1_transp_AraH_like"/>
    <property type="match status" value="1"/>
</dbReference>
<feature type="transmembrane region" description="Helical" evidence="6">
    <location>
        <begin position="83"/>
        <end position="106"/>
    </location>
</feature>
<reference evidence="7 8" key="1">
    <citation type="submission" date="2018-02" db="EMBL/GenBank/DDBJ databases">
        <title>Whole genome sequencing of endophytic bacterium.</title>
        <authorList>
            <person name="Eedara R."/>
            <person name="Podile A.R."/>
        </authorList>
    </citation>
    <scope>NUCLEOTIDE SEQUENCE [LARGE SCALE GENOMIC DNA]</scope>
    <source>
        <strain evidence="7 8">RP1T</strain>
    </source>
</reference>
<dbReference type="Proteomes" id="UP000237682">
    <property type="component" value="Unassembled WGS sequence"/>
</dbReference>
<keyword evidence="3 6" id="KW-0812">Transmembrane</keyword>
<name>A0A2S9QDK4_9HYPH</name>
<organism evidence="7 8">
    <name type="scientific">Labrys okinawensis</name>
    <dbReference type="NCBI Taxonomy" id="346911"/>
    <lineage>
        <taxon>Bacteria</taxon>
        <taxon>Pseudomonadati</taxon>
        <taxon>Pseudomonadota</taxon>
        <taxon>Alphaproteobacteria</taxon>
        <taxon>Hyphomicrobiales</taxon>
        <taxon>Xanthobacteraceae</taxon>
        <taxon>Labrys</taxon>
    </lineage>
</organism>
<dbReference type="OrthoDB" id="7284468at2"/>
<accession>A0A2S9QDK4</accession>
<evidence type="ECO:0000313" key="8">
    <source>
        <dbReference type="Proteomes" id="UP000237682"/>
    </source>
</evidence>
<feature type="transmembrane region" description="Helical" evidence="6">
    <location>
        <begin position="42"/>
        <end position="62"/>
    </location>
</feature>
<feature type="transmembrane region" description="Helical" evidence="6">
    <location>
        <begin position="229"/>
        <end position="253"/>
    </location>
</feature>
<dbReference type="Pfam" id="PF02653">
    <property type="entry name" value="BPD_transp_2"/>
    <property type="match status" value="1"/>
</dbReference>
<keyword evidence="5 6" id="KW-0472">Membrane</keyword>
<dbReference type="RefSeq" id="WP_105862359.1">
    <property type="nucleotide sequence ID" value="NZ_PUEJ01000004.1"/>
</dbReference>
<evidence type="ECO:0000256" key="2">
    <source>
        <dbReference type="ARBA" id="ARBA00022475"/>
    </source>
</evidence>